<dbReference type="SUPFAM" id="SSF63829">
    <property type="entry name" value="Calcium-dependent phosphotriesterase"/>
    <property type="match status" value="1"/>
</dbReference>
<reference evidence="1" key="1">
    <citation type="submission" date="2019-12" db="EMBL/GenBank/DDBJ databases">
        <authorList>
            <person name="zhang j."/>
            <person name="sun C.M."/>
        </authorList>
    </citation>
    <scope>NUCLEOTIDE SEQUENCE</scope>
    <source>
        <strain evidence="1">NS-1</strain>
    </source>
</reference>
<name>A0A8A7KFG6_9FIRM</name>
<dbReference type="Proteomes" id="UP000665020">
    <property type="component" value="Chromosome"/>
</dbReference>
<evidence type="ECO:0000313" key="1">
    <source>
        <dbReference type="EMBL" id="QTL98438.1"/>
    </source>
</evidence>
<evidence type="ECO:0000313" key="2">
    <source>
        <dbReference type="Proteomes" id="UP000665020"/>
    </source>
</evidence>
<sequence>MKNFIFVLIIVFIINGGVVYSIDSFELIESYGPENLLSSLTDLSNTVVKGREMLVLCSDQEELYLAFSDSRLLLGPPSFRKQVDDFVIRGYTNSELGLCKIDNLNNYFRYGQNKMKFPIPLFDIAGFTYDGELYWVIDGDINILYSFMVIDQAGKKAIKINSKSLIRDLKVEGLDWYSGSLWLCDLDNVYKLNKNFETIKTYKVPVKISGIHFYKGYLFATGFDKKIVYQFEIN</sequence>
<dbReference type="RefSeq" id="WP_230866865.1">
    <property type="nucleotide sequence ID" value="NZ_CP046640.1"/>
</dbReference>
<keyword evidence="2" id="KW-1185">Reference proteome</keyword>
<accession>A0A8A7KFG6</accession>
<dbReference type="AlphaFoldDB" id="A0A8A7KFG6"/>
<proteinExistence type="predicted"/>
<dbReference type="EMBL" id="CP046640">
    <property type="protein sequence ID" value="QTL98438.1"/>
    <property type="molecule type" value="Genomic_DNA"/>
</dbReference>
<protein>
    <submittedName>
        <fullName evidence="1">Uncharacterized protein</fullName>
    </submittedName>
</protein>
<gene>
    <name evidence="1" type="ORF">GM661_10880</name>
</gene>
<dbReference type="KEGG" id="ifn:GM661_10880"/>
<organism evidence="1 2">
    <name type="scientific">Iocasia fonsfrigidae</name>
    <dbReference type="NCBI Taxonomy" id="2682810"/>
    <lineage>
        <taxon>Bacteria</taxon>
        <taxon>Bacillati</taxon>
        <taxon>Bacillota</taxon>
        <taxon>Clostridia</taxon>
        <taxon>Halanaerobiales</taxon>
        <taxon>Halanaerobiaceae</taxon>
        <taxon>Iocasia</taxon>
    </lineage>
</organism>